<evidence type="ECO:0000259" key="2">
    <source>
        <dbReference type="PROSITE" id="PS51462"/>
    </source>
</evidence>
<dbReference type="PRINTS" id="PR00502">
    <property type="entry name" value="NUDIXFAMILY"/>
</dbReference>
<name>A0AA36FSY7_9BILA</name>
<dbReference type="GO" id="GO:0044715">
    <property type="term" value="F:8-oxo-dGDP phosphatase activity"/>
    <property type="evidence" value="ECO:0007669"/>
    <property type="project" value="TreeGrafter"/>
</dbReference>
<dbReference type="Proteomes" id="UP001177023">
    <property type="component" value="Unassembled WGS sequence"/>
</dbReference>
<dbReference type="SUPFAM" id="SSF55811">
    <property type="entry name" value="Nudix"/>
    <property type="match status" value="1"/>
</dbReference>
<evidence type="ECO:0000313" key="3">
    <source>
        <dbReference type="EMBL" id="CAJ0566139.1"/>
    </source>
</evidence>
<gene>
    <name evidence="3" type="ORF">MSPICULIGERA_LOCUS4755</name>
</gene>
<keyword evidence="1" id="KW-0378">Hydrolase</keyword>
<protein>
    <recommendedName>
        <fullName evidence="2">Nudix hydrolase domain-containing protein</fullName>
    </recommendedName>
</protein>
<dbReference type="PANTHER" id="PTHR22769">
    <property type="entry name" value="MUTT/NUDIX HYDROLASE"/>
    <property type="match status" value="1"/>
</dbReference>
<feature type="non-terminal residue" evidence="3">
    <location>
        <position position="268"/>
    </location>
</feature>
<dbReference type="InterPro" id="IPR000086">
    <property type="entry name" value="NUDIX_hydrolase_dom"/>
</dbReference>
<dbReference type="Pfam" id="PF00293">
    <property type="entry name" value="NUDIX"/>
    <property type="match status" value="1"/>
</dbReference>
<feature type="domain" description="Nudix hydrolase" evidence="2">
    <location>
        <begin position="16"/>
        <end position="221"/>
    </location>
</feature>
<dbReference type="GO" id="GO:0044716">
    <property type="term" value="F:8-oxo-GDP phosphatase activity"/>
    <property type="evidence" value="ECO:0007669"/>
    <property type="project" value="TreeGrafter"/>
</dbReference>
<dbReference type="PANTHER" id="PTHR22769:SF56">
    <property type="entry name" value="8-OXO-DGDP PHOSPHATASE NUDT18"/>
    <property type="match status" value="1"/>
</dbReference>
<reference evidence="3" key="1">
    <citation type="submission" date="2023-06" db="EMBL/GenBank/DDBJ databases">
        <authorList>
            <person name="Delattre M."/>
        </authorList>
    </citation>
    <scope>NUCLEOTIDE SEQUENCE</scope>
    <source>
        <strain evidence="3">AF72</strain>
    </source>
</reference>
<comment type="caution">
    <text evidence="3">The sequence shown here is derived from an EMBL/GenBank/DDBJ whole genome shotgun (WGS) entry which is preliminary data.</text>
</comment>
<organism evidence="3 4">
    <name type="scientific">Mesorhabditis spiculigera</name>
    <dbReference type="NCBI Taxonomy" id="96644"/>
    <lineage>
        <taxon>Eukaryota</taxon>
        <taxon>Metazoa</taxon>
        <taxon>Ecdysozoa</taxon>
        <taxon>Nematoda</taxon>
        <taxon>Chromadorea</taxon>
        <taxon>Rhabditida</taxon>
        <taxon>Rhabditina</taxon>
        <taxon>Rhabditomorpha</taxon>
        <taxon>Rhabditoidea</taxon>
        <taxon>Rhabditidae</taxon>
        <taxon>Mesorhabditinae</taxon>
        <taxon>Mesorhabditis</taxon>
    </lineage>
</organism>
<evidence type="ECO:0000313" key="4">
    <source>
        <dbReference type="Proteomes" id="UP001177023"/>
    </source>
</evidence>
<keyword evidence="4" id="KW-1185">Reference proteome</keyword>
<dbReference type="Gene3D" id="3.90.79.10">
    <property type="entry name" value="Nucleoside Triphosphate Pyrophosphohydrolase"/>
    <property type="match status" value="1"/>
</dbReference>
<sequence length="268" mass="30595">MQLGRARFVRLHDNVNYVAAAVICAGEGDDTEILLIQEAKKSCYEKWYLPAGRVEAGETLIESVHREVLEEAGYTVEVKEITSSKPPVKLRGRDFLKLVDEGLAYRTAKRFANVPPILPVNEPYAGLFVEFMICKYNKDDTRVDVLVHKSITTEQAMAAHDQPFPTCEFGFEYFFAMVISKCYRHLLDEGSNALFVPSQIVRLRCAPTPMESIAHGLQVRLFCEHKKSAGKAPIKSPSRYHWLTVSDPEIRRQFYLEKNQYRPSLHLL</sequence>
<dbReference type="InterPro" id="IPR015797">
    <property type="entry name" value="NUDIX_hydrolase-like_dom_sf"/>
</dbReference>
<dbReference type="PROSITE" id="PS51462">
    <property type="entry name" value="NUDIX"/>
    <property type="match status" value="1"/>
</dbReference>
<dbReference type="EMBL" id="CATQJA010001165">
    <property type="protein sequence ID" value="CAJ0566139.1"/>
    <property type="molecule type" value="Genomic_DNA"/>
</dbReference>
<dbReference type="AlphaFoldDB" id="A0AA36FSY7"/>
<dbReference type="InterPro" id="IPR020476">
    <property type="entry name" value="Nudix_hydrolase"/>
</dbReference>
<accession>A0AA36FSY7</accession>
<proteinExistence type="predicted"/>
<evidence type="ECO:0000256" key="1">
    <source>
        <dbReference type="ARBA" id="ARBA00022801"/>
    </source>
</evidence>